<proteinExistence type="predicted"/>
<sequence>MKKGDLKEITIYKNFRGFYVSKTGRIFKELNYSGRGNRDIKYKCISFKSERLDVHRVVADQFLTNEDKNPWVLHIDDNPLNNNVENLKWGTPKENAADAIKNGCFKKYALRRGHKKEQTHNLILGMVKDGIKTIDIASSLGASQYSISSVIKKLRESGRLIIKKKTSA</sequence>
<evidence type="ECO:0000313" key="2">
    <source>
        <dbReference type="EMBL" id="CAB4169917.1"/>
    </source>
</evidence>
<gene>
    <name evidence="2" type="ORF">UFOVP901_17</name>
</gene>
<dbReference type="Pfam" id="PF13392">
    <property type="entry name" value="HNH_3"/>
    <property type="match status" value="1"/>
</dbReference>
<dbReference type="SUPFAM" id="SSF54060">
    <property type="entry name" value="His-Me finger endonucleases"/>
    <property type="match status" value="1"/>
</dbReference>
<evidence type="ECO:0000259" key="1">
    <source>
        <dbReference type="Pfam" id="PF13392"/>
    </source>
</evidence>
<feature type="domain" description="HNH nuclease" evidence="1">
    <location>
        <begin position="54"/>
        <end position="96"/>
    </location>
</feature>
<reference evidence="2" key="1">
    <citation type="submission" date="2020-05" db="EMBL/GenBank/DDBJ databases">
        <authorList>
            <person name="Chiriac C."/>
            <person name="Salcher M."/>
            <person name="Ghai R."/>
            <person name="Kavagutti S V."/>
        </authorList>
    </citation>
    <scope>NUCLEOTIDE SEQUENCE</scope>
</reference>
<dbReference type="InterPro" id="IPR044925">
    <property type="entry name" value="His-Me_finger_sf"/>
</dbReference>
<name>A0A6J5PFP4_9CAUD</name>
<dbReference type="EMBL" id="LR796852">
    <property type="protein sequence ID" value="CAB4169917.1"/>
    <property type="molecule type" value="Genomic_DNA"/>
</dbReference>
<dbReference type="InterPro" id="IPR003615">
    <property type="entry name" value="HNH_nuc"/>
</dbReference>
<organism evidence="2">
    <name type="scientific">uncultured Caudovirales phage</name>
    <dbReference type="NCBI Taxonomy" id="2100421"/>
    <lineage>
        <taxon>Viruses</taxon>
        <taxon>Duplodnaviria</taxon>
        <taxon>Heunggongvirae</taxon>
        <taxon>Uroviricota</taxon>
        <taxon>Caudoviricetes</taxon>
        <taxon>Peduoviridae</taxon>
        <taxon>Maltschvirus</taxon>
        <taxon>Maltschvirus maltsch</taxon>
    </lineage>
</organism>
<dbReference type="Gene3D" id="3.90.75.20">
    <property type="match status" value="1"/>
</dbReference>
<protein>
    <submittedName>
        <fullName evidence="2">HNH nuclease</fullName>
    </submittedName>
</protein>
<accession>A0A6J5PFP4</accession>